<comment type="subcellular location">
    <subcellularLocation>
        <location evidence="1">Endomembrane system</location>
        <topology evidence="1">Multi-pass membrane protein</topology>
    </subcellularLocation>
</comment>
<evidence type="ECO:0000256" key="1">
    <source>
        <dbReference type="ARBA" id="ARBA00004127"/>
    </source>
</evidence>
<organism evidence="6 7">
    <name type="scientific">Thalassospira profundimaris</name>
    <dbReference type="NCBI Taxonomy" id="502049"/>
    <lineage>
        <taxon>Bacteria</taxon>
        <taxon>Pseudomonadati</taxon>
        <taxon>Pseudomonadota</taxon>
        <taxon>Alphaproteobacteria</taxon>
        <taxon>Rhodospirillales</taxon>
        <taxon>Thalassospiraceae</taxon>
        <taxon>Thalassospira</taxon>
    </lineage>
</organism>
<evidence type="ECO:0000313" key="6">
    <source>
        <dbReference type="EMBL" id="RCK20235.1"/>
    </source>
</evidence>
<dbReference type="Gene3D" id="1.20.120.1630">
    <property type="match status" value="1"/>
</dbReference>
<evidence type="ECO:0000313" key="7">
    <source>
        <dbReference type="Proteomes" id="UP000253061"/>
    </source>
</evidence>
<evidence type="ECO:0000256" key="3">
    <source>
        <dbReference type="ARBA" id="ARBA00022989"/>
    </source>
</evidence>
<dbReference type="Pfam" id="PF04191">
    <property type="entry name" value="PEMT"/>
    <property type="match status" value="1"/>
</dbReference>
<keyword evidence="4 5" id="KW-0472">Membrane</keyword>
<evidence type="ECO:0000256" key="4">
    <source>
        <dbReference type="ARBA" id="ARBA00023136"/>
    </source>
</evidence>
<protein>
    <recommendedName>
        <fullName evidence="8">Isoprenylcysteine carboxyl methyltransferase</fullName>
    </recommendedName>
</protein>
<evidence type="ECO:0000256" key="2">
    <source>
        <dbReference type="ARBA" id="ARBA00022692"/>
    </source>
</evidence>
<dbReference type="EMBL" id="JPWB01000008">
    <property type="protein sequence ID" value="RCK20235.1"/>
    <property type="molecule type" value="Genomic_DNA"/>
</dbReference>
<evidence type="ECO:0008006" key="8">
    <source>
        <dbReference type="Google" id="ProtNLM"/>
    </source>
</evidence>
<keyword evidence="2 5" id="KW-0812">Transmembrane</keyword>
<dbReference type="InterPro" id="IPR007318">
    <property type="entry name" value="Phopholipid_MeTrfase"/>
</dbReference>
<reference evidence="6 7" key="1">
    <citation type="submission" date="2014-07" db="EMBL/GenBank/DDBJ databases">
        <title>Draft genome sequence of Thalassospira profundimaris R8-17.</title>
        <authorList>
            <person name="Lai Q."/>
            <person name="Shao Z."/>
        </authorList>
    </citation>
    <scope>NUCLEOTIDE SEQUENCE [LARGE SCALE GENOMIC DNA]</scope>
    <source>
        <strain evidence="6 7">R8-17</strain>
    </source>
</reference>
<feature type="transmembrane region" description="Helical" evidence="5">
    <location>
        <begin position="57"/>
        <end position="77"/>
    </location>
</feature>
<feature type="transmembrane region" description="Helical" evidence="5">
    <location>
        <begin position="25"/>
        <end position="45"/>
    </location>
</feature>
<dbReference type="AlphaFoldDB" id="A0A367V4V3"/>
<feature type="transmembrane region" description="Helical" evidence="5">
    <location>
        <begin position="98"/>
        <end position="131"/>
    </location>
</feature>
<feature type="transmembrane region" description="Helical" evidence="5">
    <location>
        <begin position="187"/>
        <end position="208"/>
    </location>
</feature>
<proteinExistence type="predicted"/>
<dbReference type="Proteomes" id="UP000253061">
    <property type="component" value="Unassembled WGS sequence"/>
</dbReference>
<comment type="caution">
    <text evidence="6">The sequence shown here is derived from an EMBL/GenBank/DDBJ whole genome shotgun (WGS) entry which is preliminary data.</text>
</comment>
<dbReference type="GO" id="GO:0012505">
    <property type="term" value="C:endomembrane system"/>
    <property type="evidence" value="ECO:0007669"/>
    <property type="project" value="UniProtKB-SubCell"/>
</dbReference>
<keyword evidence="3 5" id="KW-1133">Transmembrane helix</keyword>
<gene>
    <name evidence="6" type="ORF">TH6_17310</name>
</gene>
<accession>A0A367V4V3</accession>
<sequence length="215" mass="23823">MTPNPSRPQSAQRYNLGRVQRRRKLVIAAVTLVVVMMLPLMQSLAQVEMFTHEVVEIGGIALILIAIFGRAWCTLYIGGRKASQLTDAGPYSISRNPLYMFSFIGAAGIGAQTGSFLIALLFGAGALVIFLPVILKEEHALGELFGTPFEDYKARVPRFGPRLNAWKDADVLEVRPKLLVRTLRDGLVFLMVIPVFELIDWLQVSGLIDPLIYLP</sequence>
<dbReference type="RefSeq" id="WP_062954149.1">
    <property type="nucleotide sequence ID" value="NZ_JPWB01000008.1"/>
</dbReference>
<name>A0A367V4V3_9PROT</name>
<evidence type="ECO:0000256" key="5">
    <source>
        <dbReference type="SAM" id="Phobius"/>
    </source>
</evidence>